<dbReference type="GO" id="GO:0006281">
    <property type="term" value="P:DNA repair"/>
    <property type="evidence" value="ECO:0007669"/>
    <property type="project" value="UniProtKB-KW"/>
</dbReference>
<dbReference type="InterPro" id="IPR050326">
    <property type="entry name" value="NAD_dep_DNA_ligaseB"/>
</dbReference>
<evidence type="ECO:0000256" key="2">
    <source>
        <dbReference type="ARBA" id="ARBA00022705"/>
    </source>
</evidence>
<dbReference type="EMBL" id="CP014646">
    <property type="protein sequence ID" value="AMO37103.1"/>
    <property type="molecule type" value="Genomic_DNA"/>
</dbReference>
<evidence type="ECO:0000313" key="7">
    <source>
        <dbReference type="Proteomes" id="UP000036902"/>
    </source>
</evidence>
<dbReference type="Pfam" id="PF14743">
    <property type="entry name" value="DNA_ligase_OB_2"/>
    <property type="match status" value="1"/>
</dbReference>
<dbReference type="InterPro" id="IPR012340">
    <property type="entry name" value="NA-bd_OB-fold"/>
</dbReference>
<dbReference type="GO" id="GO:0006260">
    <property type="term" value="P:DNA replication"/>
    <property type="evidence" value="ECO:0007669"/>
    <property type="project" value="UniProtKB-KW"/>
</dbReference>
<dbReference type="STRING" id="1134435.AC731_009145"/>
<evidence type="ECO:0000256" key="1">
    <source>
        <dbReference type="ARBA" id="ARBA00022598"/>
    </source>
</evidence>
<keyword evidence="3" id="KW-0227">DNA damage</keyword>
<name>A0A127K567_9RHOO</name>
<accession>A0A127K567</accession>
<dbReference type="InterPro" id="IPR029319">
    <property type="entry name" value="DNA_ligase_OB"/>
</dbReference>
<sequence>MKRLQRFPARRRMLRAILCAGLLSLRRGIASEDVPPAAMLAGRWREGLDPAAYWVSEKLDGVRACWDGQRLRFRSGRPIPAPGWFIAALPDVPLDGELWLGRGRFEAVSGLVRREAVDETGWRSVRYMVFDTPGAAGSFDERLTRLRGIVERAGLPWLQVVPQFRVVDAAALAATLDAVLAAGGEGLMLHRADAPWENGRSEALLKLTPFLDAEARVVGHLPGRGKYAGMVGALEVETPDGRRFRIGSGLSDADRRAPPPFGSEVTYRYRELTGGGLPRFPVFVRIRKVP</sequence>
<dbReference type="Proteomes" id="UP000036902">
    <property type="component" value="Chromosome"/>
</dbReference>
<dbReference type="CDD" id="cd07896">
    <property type="entry name" value="Adenylation_kDNA_ligase_like"/>
    <property type="match status" value="1"/>
</dbReference>
<evidence type="ECO:0000256" key="3">
    <source>
        <dbReference type="ARBA" id="ARBA00022763"/>
    </source>
</evidence>
<organism evidence="6 7">
    <name type="scientific">Thauera humireducens</name>
    <dbReference type="NCBI Taxonomy" id="1134435"/>
    <lineage>
        <taxon>Bacteria</taxon>
        <taxon>Pseudomonadati</taxon>
        <taxon>Pseudomonadota</taxon>
        <taxon>Betaproteobacteria</taxon>
        <taxon>Rhodocyclales</taxon>
        <taxon>Zoogloeaceae</taxon>
        <taxon>Thauera</taxon>
    </lineage>
</organism>
<evidence type="ECO:0000256" key="4">
    <source>
        <dbReference type="ARBA" id="ARBA00023204"/>
    </source>
</evidence>
<dbReference type="Gene3D" id="3.30.470.30">
    <property type="entry name" value="DNA ligase/mRNA capping enzyme"/>
    <property type="match status" value="1"/>
</dbReference>
<keyword evidence="1 6" id="KW-0436">Ligase</keyword>
<dbReference type="NCBIfam" id="NF006592">
    <property type="entry name" value="PRK09125.1"/>
    <property type="match status" value="1"/>
</dbReference>
<keyword evidence="2" id="KW-0235">DNA replication</keyword>
<dbReference type="Gene3D" id="2.40.50.140">
    <property type="entry name" value="Nucleic acid-binding proteins"/>
    <property type="match status" value="1"/>
</dbReference>
<dbReference type="CDD" id="cd08041">
    <property type="entry name" value="OBF_kDNA_ligase_like"/>
    <property type="match status" value="1"/>
</dbReference>
<dbReference type="SUPFAM" id="SSF50249">
    <property type="entry name" value="Nucleic acid-binding proteins"/>
    <property type="match status" value="1"/>
</dbReference>
<dbReference type="PANTHER" id="PTHR47810">
    <property type="entry name" value="DNA LIGASE"/>
    <property type="match status" value="1"/>
</dbReference>
<keyword evidence="7" id="KW-1185">Reference proteome</keyword>
<dbReference type="KEGG" id="thu:AC731_009145"/>
<keyword evidence="4" id="KW-0234">DNA repair</keyword>
<reference evidence="7" key="1">
    <citation type="submission" date="2016-03" db="EMBL/GenBank/DDBJ databases">
        <authorList>
            <person name="Ma C."/>
            <person name="Zhou S."/>
            <person name="Yang G."/>
        </authorList>
    </citation>
    <scope>NUCLEOTIDE SEQUENCE [LARGE SCALE GENOMIC DNA]</scope>
    <source>
        <strain evidence="7">SgZ-1</strain>
    </source>
</reference>
<evidence type="ECO:0000259" key="5">
    <source>
        <dbReference type="Pfam" id="PF14743"/>
    </source>
</evidence>
<dbReference type="PANTHER" id="PTHR47810:SF1">
    <property type="entry name" value="DNA LIGASE B"/>
    <property type="match status" value="1"/>
</dbReference>
<dbReference type="SUPFAM" id="SSF56091">
    <property type="entry name" value="DNA ligase/mRNA capping enzyme, catalytic domain"/>
    <property type="match status" value="1"/>
</dbReference>
<feature type="domain" description="DNA ligase OB-like" evidence="5">
    <location>
        <begin position="222"/>
        <end position="287"/>
    </location>
</feature>
<proteinExistence type="predicted"/>
<protein>
    <submittedName>
        <fullName evidence="6">ATP-dependent DNA ligase</fullName>
    </submittedName>
</protein>
<evidence type="ECO:0000313" key="6">
    <source>
        <dbReference type="EMBL" id="AMO37103.1"/>
    </source>
</evidence>
<dbReference type="GO" id="GO:0016874">
    <property type="term" value="F:ligase activity"/>
    <property type="evidence" value="ECO:0007669"/>
    <property type="project" value="UniProtKB-KW"/>
</dbReference>
<gene>
    <name evidence="6" type="ORF">AC731_009145</name>
</gene>
<dbReference type="Gene3D" id="3.30.1490.70">
    <property type="match status" value="1"/>
</dbReference>
<dbReference type="AlphaFoldDB" id="A0A127K567"/>